<protein>
    <recommendedName>
        <fullName evidence="4">Translation initiation factor IF-2</fullName>
    </recommendedName>
</protein>
<dbReference type="OrthoDB" id="4729934at2"/>
<feature type="region of interest" description="Disordered" evidence="1">
    <location>
        <begin position="100"/>
        <end position="132"/>
    </location>
</feature>
<dbReference type="Proteomes" id="UP000069654">
    <property type="component" value="Unassembled WGS sequence"/>
</dbReference>
<dbReference type="STRING" id="1797.RMCT_3011"/>
<dbReference type="EMBL" id="BCTB01000028">
    <property type="protein sequence ID" value="GAT16042.1"/>
    <property type="molecule type" value="Genomic_DNA"/>
</dbReference>
<reference evidence="3" key="2">
    <citation type="submission" date="2016-02" db="EMBL/GenBank/DDBJ databases">
        <title>Draft genome sequence of five rapidly growing Mycobacterium species.</title>
        <authorList>
            <person name="Katahira K."/>
            <person name="Gotou Y."/>
            <person name="Iida K."/>
            <person name="Ogura Y."/>
            <person name="Hayashi T."/>
        </authorList>
    </citation>
    <scope>NUCLEOTIDE SEQUENCE [LARGE SCALE GENOMIC DNA]</scope>
    <source>
        <strain evidence="3">JCM6362</strain>
    </source>
</reference>
<evidence type="ECO:0000313" key="2">
    <source>
        <dbReference type="EMBL" id="GAT16042.1"/>
    </source>
</evidence>
<sequence length="267" mass="26844">MTEELRVDTDLVSAAGGRIKGLAEAIPAPPEVSPPVGEDALTAAISERITEVVDPVIEALPVTKEELKQFAQNVVSAADEYDAKDRQIAEEILKQIGAFDEPPAHGGAVPSGGSSAVTGPSSPLSAAGASVGGMTGASVGGAAGQAGGFEQMMGMPMQMAQQAAQMPMQMGGMAGQLPQQLAQGAQGAMEQVTQLSGLADGDQQGLGDDQAGEAVDGVMSEQASAEPESQIPAAVAEQQEQTDQPGERAPVGSPSARSAVSDAEIVL</sequence>
<feature type="region of interest" description="Disordered" evidence="1">
    <location>
        <begin position="199"/>
        <end position="267"/>
    </location>
</feature>
<name>A0A100XG52_MYCTH</name>
<evidence type="ECO:0008006" key="4">
    <source>
        <dbReference type="Google" id="ProtNLM"/>
    </source>
</evidence>
<dbReference type="RefSeq" id="WP_131588003.1">
    <property type="nucleotide sequence ID" value="NZ_BCTB01000028.1"/>
</dbReference>
<evidence type="ECO:0000313" key="3">
    <source>
        <dbReference type="Proteomes" id="UP000069654"/>
    </source>
</evidence>
<gene>
    <name evidence="2" type="ORF">RMCT_3011</name>
</gene>
<organism evidence="2 3">
    <name type="scientific">Mycolicibacterium thermoresistibile</name>
    <name type="common">Mycobacterium thermoresistibile</name>
    <dbReference type="NCBI Taxonomy" id="1797"/>
    <lineage>
        <taxon>Bacteria</taxon>
        <taxon>Bacillati</taxon>
        <taxon>Actinomycetota</taxon>
        <taxon>Actinomycetes</taxon>
        <taxon>Mycobacteriales</taxon>
        <taxon>Mycobacteriaceae</taxon>
        <taxon>Mycolicibacterium</taxon>
    </lineage>
</organism>
<evidence type="ECO:0000256" key="1">
    <source>
        <dbReference type="SAM" id="MobiDB-lite"/>
    </source>
</evidence>
<feature type="compositionally biased region" description="Low complexity" evidence="1">
    <location>
        <begin position="199"/>
        <end position="209"/>
    </location>
</feature>
<reference evidence="2 3" key="1">
    <citation type="journal article" date="2016" name="Genome Announc.">
        <title>Draft Genome Sequences of Five Rapidly Growing Mycobacterium Species, M. thermoresistibile, M. fortuitum subsp. acetamidolyticum, M. canariasense, M. brisbanense, and M. novocastrense.</title>
        <authorList>
            <person name="Katahira K."/>
            <person name="Ogura Y."/>
            <person name="Gotoh Y."/>
            <person name="Hayashi T."/>
        </authorList>
    </citation>
    <scope>NUCLEOTIDE SEQUENCE [LARGE SCALE GENOMIC DNA]</scope>
    <source>
        <strain evidence="2 3">JCM6362</strain>
    </source>
</reference>
<dbReference type="AlphaFoldDB" id="A0A100XG52"/>
<comment type="caution">
    <text evidence="2">The sequence shown here is derived from an EMBL/GenBank/DDBJ whole genome shotgun (WGS) entry which is preliminary data.</text>
</comment>
<proteinExistence type="predicted"/>
<feature type="compositionally biased region" description="Low complexity" evidence="1">
    <location>
        <begin position="104"/>
        <end position="129"/>
    </location>
</feature>
<accession>A0A100XG52</accession>